<dbReference type="SUPFAM" id="SSF56784">
    <property type="entry name" value="HAD-like"/>
    <property type="match status" value="1"/>
</dbReference>
<dbReference type="InterPro" id="IPR036412">
    <property type="entry name" value="HAD-like_sf"/>
</dbReference>
<reference evidence="2" key="1">
    <citation type="journal article" date="2019" name="Int. J. Syst. Evol. Microbiol.">
        <title>The Global Catalogue of Microorganisms (GCM) 10K type strain sequencing project: providing services to taxonomists for standard genome sequencing and annotation.</title>
        <authorList>
            <consortium name="The Broad Institute Genomics Platform"/>
            <consortium name="The Broad Institute Genome Sequencing Center for Infectious Disease"/>
            <person name="Wu L."/>
            <person name="Ma J."/>
        </authorList>
    </citation>
    <scope>NUCLEOTIDE SEQUENCE [LARGE SCALE GENOMIC DNA]</scope>
    <source>
        <strain evidence="2">CCM 8895</strain>
    </source>
</reference>
<dbReference type="InterPro" id="IPR023214">
    <property type="entry name" value="HAD_sf"/>
</dbReference>
<dbReference type="SFLD" id="SFLDS00003">
    <property type="entry name" value="Haloacid_Dehalogenase"/>
    <property type="match status" value="1"/>
</dbReference>
<dbReference type="Gene3D" id="3.40.50.1000">
    <property type="entry name" value="HAD superfamily/HAD-like"/>
    <property type="match status" value="1"/>
</dbReference>
<dbReference type="PRINTS" id="PR00119">
    <property type="entry name" value="CATATPASE"/>
</dbReference>
<keyword evidence="1" id="KW-0378">Hydrolase</keyword>
<gene>
    <name evidence="1" type="ORF">ACFP1F_04420</name>
</gene>
<dbReference type="PANTHER" id="PTHR10000">
    <property type="entry name" value="PHOSPHOSERINE PHOSPHATASE"/>
    <property type="match status" value="1"/>
</dbReference>
<dbReference type="Gene3D" id="3.30.1240.10">
    <property type="match status" value="1"/>
</dbReference>
<dbReference type="InterPro" id="IPR006379">
    <property type="entry name" value="HAD-SF_hydro_IIB"/>
</dbReference>
<dbReference type="InterPro" id="IPR000150">
    <property type="entry name" value="Cof"/>
</dbReference>
<dbReference type="GO" id="GO:0016787">
    <property type="term" value="F:hydrolase activity"/>
    <property type="evidence" value="ECO:0007669"/>
    <property type="project" value="UniProtKB-KW"/>
</dbReference>
<dbReference type="EC" id="3.1.3.-" evidence="1"/>
<organism evidence="1 2">
    <name type="scientific">Companilactobacillus baiquanensis</name>
    <dbReference type="NCBI Taxonomy" id="2486005"/>
    <lineage>
        <taxon>Bacteria</taxon>
        <taxon>Bacillati</taxon>
        <taxon>Bacillota</taxon>
        <taxon>Bacilli</taxon>
        <taxon>Lactobacillales</taxon>
        <taxon>Lactobacillaceae</taxon>
        <taxon>Companilactobacillus</taxon>
    </lineage>
</organism>
<dbReference type="EMBL" id="JBHSSN010000005">
    <property type="protein sequence ID" value="MFC6323012.1"/>
    <property type="molecule type" value="Genomic_DNA"/>
</dbReference>
<dbReference type="SFLD" id="SFLDG01140">
    <property type="entry name" value="C2.B:_Phosphomannomutase_and_P"/>
    <property type="match status" value="1"/>
</dbReference>
<dbReference type="PANTHER" id="PTHR10000:SF55">
    <property type="entry name" value="5-AMINO-6-(5-PHOSPHO-D-RIBITYLAMINO)URACIL PHOSPHATASE YCSE"/>
    <property type="match status" value="1"/>
</dbReference>
<dbReference type="Proteomes" id="UP001596186">
    <property type="component" value="Unassembled WGS sequence"/>
</dbReference>
<dbReference type="NCBIfam" id="TIGR00099">
    <property type="entry name" value="Cof-subfamily"/>
    <property type="match status" value="1"/>
</dbReference>
<accession>A0ABW1UU99</accession>
<sequence>MIKLIASDMDGTLLDDKMEVSDRNLKAIKDAQENGIEFLIATGRGISEAKPFLRGKITPGYITLNGAEVFDSKENLVSSNPLSIDSKNKIVNILRTHNIYFELITNKGIFSENIDLRVSSLADLLLKLNPGTTREDALKQTKEKIKNVPMNYVDSFDNILADNSYEIMKMIAYDPEEAKTLGPVMDKISKLSDVVVTSSAPNDLEINSVDAQKGIALLEYAKKRGIKRSETMAIGDNLNDASMIKSAGVGVAMKNAIQSITDMADEYTDTNVNDGVAQAIEKVIADNKK</sequence>
<evidence type="ECO:0000313" key="2">
    <source>
        <dbReference type="Proteomes" id="UP001596186"/>
    </source>
</evidence>
<dbReference type="CDD" id="cd07516">
    <property type="entry name" value="HAD_Pase"/>
    <property type="match status" value="1"/>
</dbReference>
<evidence type="ECO:0000313" key="1">
    <source>
        <dbReference type="EMBL" id="MFC6323012.1"/>
    </source>
</evidence>
<keyword evidence="2" id="KW-1185">Reference proteome</keyword>
<dbReference type="RefSeq" id="WP_125593981.1">
    <property type="nucleotide sequence ID" value="NZ_JBHSSN010000005.1"/>
</dbReference>
<dbReference type="NCBIfam" id="TIGR01484">
    <property type="entry name" value="HAD-SF-IIB"/>
    <property type="match status" value="1"/>
</dbReference>
<protein>
    <submittedName>
        <fullName evidence="1">Cof-type HAD-IIB family hydrolase</fullName>
        <ecNumber evidence="1">3.1.3.-</ecNumber>
    </submittedName>
</protein>
<comment type="caution">
    <text evidence="1">The sequence shown here is derived from an EMBL/GenBank/DDBJ whole genome shotgun (WGS) entry which is preliminary data.</text>
</comment>
<proteinExistence type="predicted"/>
<name>A0ABW1UU99_9LACO</name>
<dbReference type="Pfam" id="PF08282">
    <property type="entry name" value="Hydrolase_3"/>
    <property type="match status" value="1"/>
</dbReference>
<dbReference type="PROSITE" id="PS01229">
    <property type="entry name" value="COF_2"/>
    <property type="match status" value="1"/>
</dbReference>